<feature type="binding site" evidence="5">
    <location>
        <begin position="15"/>
        <end position="20"/>
    </location>
    <ligand>
        <name>ATP</name>
        <dbReference type="ChEBI" id="CHEBI:30616"/>
    </ligand>
</feature>
<dbReference type="HAMAP" id="MF_00235">
    <property type="entry name" value="Adenylate_kinase_Adk"/>
    <property type="match status" value="1"/>
</dbReference>
<dbReference type="GO" id="GO:0005524">
    <property type="term" value="F:ATP binding"/>
    <property type="evidence" value="ECO:0007669"/>
    <property type="project" value="UniProtKB-UniRule"/>
</dbReference>
<dbReference type="GO" id="GO:0005737">
    <property type="term" value="C:cytoplasm"/>
    <property type="evidence" value="ECO:0007669"/>
    <property type="project" value="UniProtKB-SubCell"/>
</dbReference>
<dbReference type="CDD" id="cd01428">
    <property type="entry name" value="ADK"/>
    <property type="match status" value="1"/>
</dbReference>
<feature type="binding site" evidence="5">
    <location>
        <position position="36"/>
    </location>
    <ligand>
        <name>AMP</name>
        <dbReference type="ChEBI" id="CHEBI:456215"/>
    </ligand>
</feature>
<comment type="subunit">
    <text evidence="5 7">Monomer.</text>
</comment>
<evidence type="ECO:0000256" key="3">
    <source>
        <dbReference type="ARBA" id="ARBA00022741"/>
    </source>
</evidence>
<dbReference type="InterPro" id="IPR006259">
    <property type="entry name" value="Adenyl_kin_sub"/>
</dbReference>
<comment type="function">
    <text evidence="5">Catalyzes the reversible transfer of the terminal phosphate group between ATP and AMP. Plays an important role in cellular energy homeostasis and in adenine nucleotide metabolism.</text>
</comment>
<feature type="binding site" evidence="5">
    <location>
        <position position="177"/>
    </location>
    <ligand>
        <name>AMP</name>
        <dbReference type="ChEBI" id="CHEBI:456215"/>
    </ligand>
</feature>
<keyword evidence="10" id="KW-1185">Reference proteome</keyword>
<feature type="binding site" evidence="5">
    <location>
        <position position="132"/>
    </location>
    <ligand>
        <name>ATP</name>
        <dbReference type="ChEBI" id="CHEBI:30616"/>
    </ligand>
</feature>
<dbReference type="UniPathway" id="UPA00588">
    <property type="reaction ID" value="UER00649"/>
</dbReference>
<evidence type="ECO:0000256" key="2">
    <source>
        <dbReference type="ARBA" id="ARBA00022727"/>
    </source>
</evidence>
<dbReference type="SUPFAM" id="SSF57774">
    <property type="entry name" value="Microbial and mitochondrial ADK, insert 'zinc finger' domain"/>
    <property type="match status" value="1"/>
</dbReference>
<dbReference type="InterPro" id="IPR000850">
    <property type="entry name" value="Adenylat/UMP-CMP_kin"/>
</dbReference>
<comment type="domain">
    <text evidence="5">Consists of three domains, a large central CORE domain and two small peripheral domains, NMPbind and LID, which undergo movements during catalysis. The LID domain closes over the site of phosphoryl transfer upon ATP binding. Assembling and dissambling the active center during each catalytic cycle provides an effective means to prevent ATP hydrolysis. Some bacteria have evolved a zinc-coordinating structure that stabilizes the LID domain.</text>
</comment>
<comment type="catalytic activity">
    <reaction evidence="5 7">
        <text>AMP + ATP = 2 ADP</text>
        <dbReference type="Rhea" id="RHEA:12973"/>
        <dbReference type="ChEBI" id="CHEBI:30616"/>
        <dbReference type="ChEBI" id="CHEBI:456215"/>
        <dbReference type="ChEBI" id="CHEBI:456216"/>
        <dbReference type="EC" id="2.7.4.3"/>
    </reaction>
</comment>
<evidence type="ECO:0000256" key="1">
    <source>
        <dbReference type="ARBA" id="ARBA00022679"/>
    </source>
</evidence>
<keyword evidence="4 5" id="KW-0418">Kinase</keyword>
<comment type="subcellular location">
    <subcellularLocation>
        <location evidence="5 7">Cytoplasm</location>
    </subcellularLocation>
</comment>
<dbReference type="RefSeq" id="WP_153344525.1">
    <property type="nucleotide sequence ID" value="NZ_WIVE01000036.1"/>
</dbReference>
<feature type="binding site" evidence="5">
    <location>
        <position position="205"/>
    </location>
    <ligand>
        <name>ATP</name>
        <dbReference type="ChEBI" id="CHEBI:30616"/>
    </ligand>
</feature>
<proteinExistence type="inferred from homology"/>
<comment type="caution">
    <text evidence="5">Lacks conserved residue(s) required for the propagation of feature annotation.</text>
</comment>
<keyword evidence="5" id="KW-0963">Cytoplasm</keyword>
<dbReference type="Pfam" id="PF05191">
    <property type="entry name" value="ADK_lid"/>
    <property type="match status" value="1"/>
</dbReference>
<dbReference type="GO" id="GO:0004017">
    <property type="term" value="F:AMP kinase activity"/>
    <property type="evidence" value="ECO:0007669"/>
    <property type="project" value="UniProtKB-UniRule"/>
</dbReference>
<comment type="pathway">
    <text evidence="5">Purine metabolism; AMP biosynthesis via salvage pathway; AMP from ADP: step 1/1.</text>
</comment>
<dbReference type="NCBIfam" id="NF001381">
    <property type="entry name" value="PRK00279.1-3"/>
    <property type="match status" value="1"/>
</dbReference>
<dbReference type="InterPro" id="IPR027417">
    <property type="entry name" value="P-loop_NTPase"/>
</dbReference>
<keyword evidence="2 5" id="KW-0545">Nucleotide biosynthesis</keyword>
<dbReference type="Gene3D" id="3.40.50.300">
    <property type="entry name" value="P-loop containing nucleotide triphosphate hydrolases"/>
    <property type="match status" value="1"/>
</dbReference>
<dbReference type="AlphaFoldDB" id="A0A7X1ZES7"/>
<dbReference type="Pfam" id="PF00406">
    <property type="entry name" value="ADK"/>
    <property type="match status" value="1"/>
</dbReference>
<dbReference type="NCBIfam" id="NF011100">
    <property type="entry name" value="PRK14527.1"/>
    <property type="match status" value="1"/>
</dbReference>
<keyword evidence="1 5" id="KW-0808">Transferase</keyword>
<dbReference type="InterPro" id="IPR007862">
    <property type="entry name" value="Adenylate_kinase_lid-dom"/>
</dbReference>
<keyword evidence="5" id="KW-0479">Metal-binding</keyword>
<feature type="region of interest" description="NMP" evidence="5">
    <location>
        <begin position="35"/>
        <end position="64"/>
    </location>
</feature>
<feature type="binding site" evidence="5">
    <location>
        <begin position="62"/>
        <end position="64"/>
    </location>
    <ligand>
        <name>AMP</name>
        <dbReference type="ChEBI" id="CHEBI:456215"/>
    </ligand>
</feature>
<protein>
    <recommendedName>
        <fullName evidence="5 7">Adenylate kinase</fullName>
        <shortName evidence="5">AK</shortName>
        <ecNumber evidence="5 7">2.7.4.3</ecNumber>
    </recommendedName>
    <alternativeName>
        <fullName evidence="5">ATP-AMP transphosphorylase</fullName>
    </alternativeName>
    <alternativeName>
        <fullName evidence="5">ATP:AMP phosphotransferase</fullName>
    </alternativeName>
    <alternativeName>
        <fullName evidence="5">Adenylate monophosphate kinase</fullName>
    </alternativeName>
</protein>
<dbReference type="GO" id="GO:0008270">
    <property type="term" value="F:zinc ion binding"/>
    <property type="evidence" value="ECO:0007669"/>
    <property type="project" value="UniProtKB-UniRule"/>
</dbReference>
<evidence type="ECO:0000256" key="4">
    <source>
        <dbReference type="ARBA" id="ARBA00022777"/>
    </source>
</evidence>
<gene>
    <name evidence="5" type="primary">adk</name>
    <name evidence="9" type="ORF">GHC57_12010</name>
</gene>
<feature type="binding site" evidence="5">
    <location>
        <position position="166"/>
    </location>
    <ligand>
        <name>AMP</name>
        <dbReference type="ChEBI" id="CHEBI:456215"/>
    </ligand>
</feature>
<feature type="binding site" evidence="5">
    <location>
        <position position="135"/>
    </location>
    <ligand>
        <name>Zn(2+)</name>
        <dbReference type="ChEBI" id="CHEBI:29105"/>
        <note>structural</note>
    </ligand>
</feature>
<evidence type="ECO:0000259" key="8">
    <source>
        <dbReference type="Pfam" id="PF05191"/>
    </source>
</evidence>
<dbReference type="FunFam" id="3.40.50.300:FF:000106">
    <property type="entry name" value="Adenylate kinase mitochondrial"/>
    <property type="match status" value="1"/>
</dbReference>
<organism evidence="9 10">
    <name type="scientific">Roseospira navarrensis</name>
    <dbReference type="NCBI Taxonomy" id="140058"/>
    <lineage>
        <taxon>Bacteria</taxon>
        <taxon>Pseudomonadati</taxon>
        <taxon>Pseudomonadota</taxon>
        <taxon>Alphaproteobacteria</taxon>
        <taxon>Rhodospirillales</taxon>
        <taxon>Rhodospirillaceae</taxon>
        <taxon>Roseospira</taxon>
    </lineage>
</organism>
<feature type="binding site" evidence="5">
    <location>
        <position position="41"/>
    </location>
    <ligand>
        <name>AMP</name>
        <dbReference type="ChEBI" id="CHEBI:456215"/>
    </ligand>
</feature>
<dbReference type="NCBIfam" id="TIGR01351">
    <property type="entry name" value="adk"/>
    <property type="match status" value="1"/>
</dbReference>
<feature type="binding site" evidence="5">
    <location>
        <position position="158"/>
    </location>
    <ligand>
        <name>Zn(2+)</name>
        <dbReference type="ChEBI" id="CHEBI:29105"/>
        <note>structural</note>
    </ligand>
</feature>
<dbReference type="PANTHER" id="PTHR23359">
    <property type="entry name" value="NUCLEOTIDE KINASE"/>
    <property type="match status" value="1"/>
</dbReference>
<evidence type="ECO:0000256" key="5">
    <source>
        <dbReference type="HAMAP-Rule" id="MF_00235"/>
    </source>
</evidence>
<feature type="binding site" evidence="5">
    <location>
        <position position="138"/>
    </location>
    <ligand>
        <name>Zn(2+)</name>
        <dbReference type="ChEBI" id="CHEBI:29105"/>
        <note>structural</note>
    </ligand>
</feature>
<evidence type="ECO:0000313" key="9">
    <source>
        <dbReference type="EMBL" id="MQX37243.1"/>
    </source>
</evidence>
<keyword evidence="5 7" id="KW-0067">ATP-binding</keyword>
<dbReference type="NCBIfam" id="NF001380">
    <property type="entry name" value="PRK00279.1-2"/>
    <property type="match status" value="1"/>
</dbReference>
<evidence type="ECO:0000256" key="7">
    <source>
        <dbReference type="RuleBase" id="RU003331"/>
    </source>
</evidence>
<dbReference type="EC" id="2.7.4.3" evidence="5 7"/>
<comment type="caution">
    <text evidence="9">The sequence shown here is derived from an EMBL/GenBank/DDBJ whole genome shotgun (WGS) entry which is preliminary data.</text>
</comment>
<dbReference type="OrthoDB" id="9805030at2"/>
<feature type="binding site" evidence="5">
    <location>
        <position position="155"/>
    </location>
    <ligand>
        <name>Zn(2+)</name>
        <dbReference type="ChEBI" id="CHEBI:29105"/>
        <note>structural</note>
    </ligand>
</feature>
<reference evidence="9 10" key="1">
    <citation type="submission" date="2019-10" db="EMBL/GenBank/DDBJ databases">
        <title>Draft whole-genome sequence of the purple nonsulfur photosynthetic bacterium Roseospira navarrensis DSM 15114.</title>
        <authorList>
            <person name="Kyndt J.A."/>
            <person name="Meyer T.E."/>
        </authorList>
    </citation>
    <scope>NUCLEOTIDE SEQUENCE [LARGE SCALE GENOMIC DNA]</scope>
    <source>
        <strain evidence="9 10">DSM 15114</strain>
    </source>
</reference>
<evidence type="ECO:0000313" key="10">
    <source>
        <dbReference type="Proteomes" id="UP000434582"/>
    </source>
</evidence>
<name>A0A7X1ZES7_9PROT</name>
<accession>A0A7X1ZES7</accession>
<comment type="similarity">
    <text evidence="5 6">Belongs to the adenylate kinase family.</text>
</comment>
<dbReference type="EMBL" id="WIVE01000036">
    <property type="protein sequence ID" value="MQX37243.1"/>
    <property type="molecule type" value="Genomic_DNA"/>
</dbReference>
<evidence type="ECO:0000256" key="6">
    <source>
        <dbReference type="RuleBase" id="RU003330"/>
    </source>
</evidence>
<dbReference type="InterPro" id="IPR036193">
    <property type="entry name" value="ADK_active_lid_dom_sf"/>
</dbReference>
<dbReference type="GO" id="GO:0044209">
    <property type="term" value="P:AMP salvage"/>
    <property type="evidence" value="ECO:0007669"/>
    <property type="project" value="UniProtKB-UniRule"/>
</dbReference>
<feature type="domain" description="Adenylate kinase active site lid" evidence="8">
    <location>
        <begin position="132"/>
        <end position="168"/>
    </location>
</feature>
<keyword evidence="3 5" id="KW-0547">Nucleotide-binding</keyword>
<sequence>MTETARRIVLLGPPGGGKGTQAKRLEDKHGWPQLSTGDILRKAIKDGTPLGQRVKATIDAGKLVSDDEIMGVIAERMDQPDCVNGFVLDGVPRTLGQASALESLLAEKGTPLDAVIELRVPDERLLERLTGRFFCAQCNANYHETFHPPQTEGVCDHCGGTEFKRRSDDMPETVKGRLEAYHEQTEPLKPFYESRDLLRVVDGTMDMDDVTAEMERVVGLL</sequence>
<dbReference type="SUPFAM" id="SSF52540">
    <property type="entry name" value="P-loop containing nucleoside triphosphate hydrolases"/>
    <property type="match status" value="1"/>
</dbReference>
<dbReference type="Proteomes" id="UP000434582">
    <property type="component" value="Unassembled WGS sequence"/>
</dbReference>
<dbReference type="PRINTS" id="PR00094">
    <property type="entry name" value="ADENYLTKNASE"/>
</dbReference>
<keyword evidence="5" id="KW-0862">Zinc</keyword>
<feature type="binding site" evidence="5">
    <location>
        <position position="97"/>
    </location>
    <ligand>
        <name>AMP</name>
        <dbReference type="ChEBI" id="CHEBI:456215"/>
    </ligand>
</feature>